<proteinExistence type="predicted"/>
<evidence type="ECO:0000313" key="1">
    <source>
        <dbReference type="EMBL" id="AKT72775.1"/>
    </source>
</evidence>
<reference evidence="1 2" key="1">
    <citation type="journal article" date="2016" name="BMC Genomics">
        <title>A novel strain of cynomolgus macaque cytomegalovirus: implications for host-virus co-evolution.</title>
        <authorList>
            <person name="Russell J.N."/>
            <person name="Marsh A.K."/>
            <person name="Willer D.O."/>
            <person name="Ambagala A.P."/>
            <person name="Dzamba M."/>
            <person name="Chan J.K."/>
            <person name="Pilon R."/>
            <person name="Fournier J."/>
            <person name="Brudno M."/>
            <person name="Antony J.M."/>
            <person name="Sandstrom P."/>
            <person name="Evans B.J."/>
            <person name="MacDonald K.S."/>
        </authorList>
    </citation>
    <scope>NUCLEOTIDE SEQUENCE [LARGE SCALE GENOMIC DNA]</scope>
    <source>
        <strain evidence="1">Mauritius</strain>
    </source>
</reference>
<organism evidence="1 2">
    <name type="scientific">Cynomolgus macaque cytomegalovirus strain Mauritius</name>
    <dbReference type="NCBI Taxonomy" id="1690255"/>
    <lineage>
        <taxon>Viruses</taxon>
        <taxon>Duplodnaviria</taxon>
        <taxon>Heunggongvirae</taxon>
        <taxon>Peploviricota</taxon>
        <taxon>Herviviricetes</taxon>
        <taxon>Herpesvirales</taxon>
        <taxon>Orthoherpesviridae</taxon>
        <taxon>Betaherpesvirinae</taxon>
        <taxon>Cytomegalovirus</taxon>
        <taxon>Cytomegalovirus macacinebeta3</taxon>
    </lineage>
</organism>
<name>A0A0K1H043_9BETA</name>
<accession>A0A0K1H043</accession>
<protein>
    <submittedName>
        <fullName evidence="1">Uncharacterized protein</fullName>
    </submittedName>
</protein>
<evidence type="ECO:0000313" key="2">
    <source>
        <dbReference type="Proteomes" id="UP000118435"/>
    </source>
</evidence>
<dbReference type="EMBL" id="KP796148">
    <property type="protein sequence ID" value="AKT72775.1"/>
    <property type="molecule type" value="Genomic_DNA"/>
</dbReference>
<gene>
    <name evidence="1" type="primary">cyO16 (cy193)</name>
</gene>
<dbReference type="Proteomes" id="UP000118435">
    <property type="component" value="Segment"/>
</dbReference>
<sequence length="187" mass="20667">MRLLASVRAAFCKLKKCLRGRRGRGHESCPAKPIMVSRAAQTELTYSTPAARHTHIEVRVDVSRIPSEKAGAVDLQQLKDRLTSLIDAGLRNALDGVMLSGTLKTAIYVEVICFSYPIIMTGVIDTDNFSSTMANRFQKVTGNAVQIAYDGLPRHARGTPNKFQKGMIDMYCATRPCQIHSKRCHST</sequence>